<organism evidence="1 2">
    <name type="scientific">Dreissena polymorpha</name>
    <name type="common">Zebra mussel</name>
    <name type="synonym">Mytilus polymorpha</name>
    <dbReference type="NCBI Taxonomy" id="45954"/>
    <lineage>
        <taxon>Eukaryota</taxon>
        <taxon>Metazoa</taxon>
        <taxon>Spiralia</taxon>
        <taxon>Lophotrochozoa</taxon>
        <taxon>Mollusca</taxon>
        <taxon>Bivalvia</taxon>
        <taxon>Autobranchia</taxon>
        <taxon>Heteroconchia</taxon>
        <taxon>Euheterodonta</taxon>
        <taxon>Imparidentia</taxon>
        <taxon>Neoheterodontei</taxon>
        <taxon>Myida</taxon>
        <taxon>Dreissenoidea</taxon>
        <taxon>Dreissenidae</taxon>
        <taxon>Dreissena</taxon>
    </lineage>
</organism>
<reference evidence="1" key="2">
    <citation type="submission" date="2020-11" db="EMBL/GenBank/DDBJ databases">
        <authorList>
            <person name="McCartney M.A."/>
            <person name="Auch B."/>
            <person name="Kono T."/>
            <person name="Mallez S."/>
            <person name="Becker A."/>
            <person name="Gohl D.M."/>
            <person name="Silverstein K.A.T."/>
            <person name="Koren S."/>
            <person name="Bechman K.B."/>
            <person name="Herman A."/>
            <person name="Abrahante J.E."/>
            <person name="Garbe J."/>
        </authorList>
    </citation>
    <scope>NUCLEOTIDE SEQUENCE</scope>
    <source>
        <strain evidence="1">Duluth1</strain>
        <tissue evidence="1">Whole animal</tissue>
    </source>
</reference>
<sequence>MWTLSSPFPEKNQYLVSVEEIMRLLPEIMKLHRFVDHDSQMNPIDFQVTRSEVYVTGTHLLLDFEILDLPALRKHAFVRDSETLSAVKKALANSADPDETQHDAASHQGLRCLL</sequence>
<protein>
    <submittedName>
        <fullName evidence="1">Uncharacterized protein</fullName>
    </submittedName>
</protein>
<dbReference type="Proteomes" id="UP000828390">
    <property type="component" value="Unassembled WGS sequence"/>
</dbReference>
<reference evidence="1" key="1">
    <citation type="journal article" date="2019" name="bioRxiv">
        <title>The Genome of the Zebra Mussel, Dreissena polymorpha: A Resource for Invasive Species Research.</title>
        <authorList>
            <person name="McCartney M.A."/>
            <person name="Auch B."/>
            <person name="Kono T."/>
            <person name="Mallez S."/>
            <person name="Zhang Y."/>
            <person name="Obille A."/>
            <person name="Becker A."/>
            <person name="Abrahante J.E."/>
            <person name="Garbe J."/>
            <person name="Badalamenti J.P."/>
            <person name="Herman A."/>
            <person name="Mangelson H."/>
            <person name="Liachko I."/>
            <person name="Sullivan S."/>
            <person name="Sone E.D."/>
            <person name="Koren S."/>
            <person name="Silverstein K.A.T."/>
            <person name="Beckman K.B."/>
            <person name="Gohl D.M."/>
        </authorList>
    </citation>
    <scope>NUCLEOTIDE SEQUENCE</scope>
    <source>
        <strain evidence="1">Duluth1</strain>
        <tissue evidence="1">Whole animal</tissue>
    </source>
</reference>
<gene>
    <name evidence="1" type="ORF">DPMN_088070</name>
</gene>
<comment type="caution">
    <text evidence="1">The sequence shown here is derived from an EMBL/GenBank/DDBJ whole genome shotgun (WGS) entry which is preliminary data.</text>
</comment>
<name>A0A9D4KTG8_DREPO</name>
<evidence type="ECO:0000313" key="1">
    <source>
        <dbReference type="EMBL" id="KAH3845782.1"/>
    </source>
</evidence>
<evidence type="ECO:0000313" key="2">
    <source>
        <dbReference type="Proteomes" id="UP000828390"/>
    </source>
</evidence>
<dbReference type="AlphaFoldDB" id="A0A9D4KTG8"/>
<keyword evidence="2" id="KW-1185">Reference proteome</keyword>
<accession>A0A9D4KTG8</accession>
<dbReference type="EMBL" id="JAIWYP010000003">
    <property type="protein sequence ID" value="KAH3845782.1"/>
    <property type="molecule type" value="Genomic_DNA"/>
</dbReference>
<proteinExistence type="predicted"/>